<dbReference type="PANTHER" id="PTHR46579">
    <property type="entry name" value="F5/8 TYPE C DOMAIN-CONTAINING PROTEIN-RELATED"/>
    <property type="match status" value="1"/>
</dbReference>
<evidence type="ECO:0000313" key="2">
    <source>
        <dbReference type="Proteomes" id="UP000559256"/>
    </source>
</evidence>
<dbReference type="AlphaFoldDB" id="A0A8H5D6H6"/>
<evidence type="ECO:0008006" key="3">
    <source>
        <dbReference type="Google" id="ProtNLM"/>
    </source>
</evidence>
<dbReference type="OrthoDB" id="2404451at2759"/>
<proteinExistence type="predicted"/>
<dbReference type="EMBL" id="JAACJM010000063">
    <property type="protein sequence ID" value="KAF5353611.1"/>
    <property type="molecule type" value="Genomic_DNA"/>
</dbReference>
<comment type="caution">
    <text evidence="1">The sequence shown here is derived from an EMBL/GenBank/DDBJ whole genome shotgun (WGS) entry which is preliminary data.</text>
</comment>
<sequence length="983" mass="109983">MPPTRNKGTRKPQNNDRVLCNVCNKLMSRGHERQHRRQALSASLATAVTPVPPPSMPPAFMDNVELVELASDASVTSDSDAESGPCDVAGSLFSSSANDDIDFGADTHEGNANIELGEGAVHNSALPVVMDFGQLPIEDQWSRTTELYPSLWTPSGDLEHVESDPHEEELPLEDATEIGEDDDDYGDFGAVDWDQFHYGKDGRLSASEQAQAAYYTEYADIPCKLAAYDLAICRAFSYKLQSHTTDKNFAKLPYAFPSDPPLPKIDCIHSRIASLSGIEPEIYHICVNSCICYVGPHESRDSCPFCGKKRLHPDGKVRKTWPYIPIIPRLTVFAMNPGMAKAMQYRNNFIHGIGPGCSEPGIVKDVFDGKSYQELLQKRVVVGEETLSHCYFDDPRDVALGVSTDGFGPFKRRKQTCAPSEDRHYIPAVSMIMRMIGHNGYSPCRMCKITGVRVPDSGGTTLYVPLDRSTHPDVDGAPDDVVRTYDPQNLPLCTHDDMYAQAKHVEAAPSEAEANRRSRSTGIKGATILFNLHSLKFPDCFPYDFMHLIWENLVKNLIKLWTGEFKGMDAGAGDYELEKSVWAAIGGASAAAGSTIPSVYGPRLPDISKDRAYLSAEMISFWTLYLGPVLLYRKFTNQHYYEHFVRLVRLLNICLQFEITEEEIDEVENGFAVWVKEYEELYYQHDPQRLSMCPLTVHALLHIAPSIRACGPVWCYWAFPMERYCGIIQPAIRSRHFPYASLGRYILEDARLTQIKVLYDVADELSLIHSRTGPPRGSYKPVSELYKSCQLLPPKEPEHPAANTLALLIGALVTRFDDENENHVTHGVVQRHLKDADVQVWGKVQRIDSEEGETMRASEVGNVRAEDHRDASYVRYEMYVDITHTSNVDLQFELATSYALNLLAPTEIIMAQIKSCKLDQNDRINSLDVHFYSSMGQTDVVDITCIQCLIGRVPLGRNRWAIVDKSGSLARALAELDDDDIDS</sequence>
<organism evidence="1 2">
    <name type="scientific">Tetrapyrgos nigripes</name>
    <dbReference type="NCBI Taxonomy" id="182062"/>
    <lineage>
        <taxon>Eukaryota</taxon>
        <taxon>Fungi</taxon>
        <taxon>Dikarya</taxon>
        <taxon>Basidiomycota</taxon>
        <taxon>Agaricomycotina</taxon>
        <taxon>Agaricomycetes</taxon>
        <taxon>Agaricomycetidae</taxon>
        <taxon>Agaricales</taxon>
        <taxon>Marasmiineae</taxon>
        <taxon>Marasmiaceae</taxon>
        <taxon>Tetrapyrgos</taxon>
    </lineage>
</organism>
<keyword evidence="2" id="KW-1185">Reference proteome</keyword>
<gene>
    <name evidence="1" type="ORF">D9758_013768</name>
</gene>
<evidence type="ECO:0000313" key="1">
    <source>
        <dbReference type="EMBL" id="KAF5353611.1"/>
    </source>
</evidence>
<dbReference type="Proteomes" id="UP000559256">
    <property type="component" value="Unassembled WGS sequence"/>
</dbReference>
<dbReference type="PANTHER" id="PTHR46579:SF1">
    <property type="entry name" value="F5_8 TYPE C DOMAIN-CONTAINING PROTEIN"/>
    <property type="match status" value="1"/>
</dbReference>
<accession>A0A8H5D6H6</accession>
<reference evidence="1 2" key="1">
    <citation type="journal article" date="2020" name="ISME J.">
        <title>Uncovering the hidden diversity of litter-decomposition mechanisms in mushroom-forming fungi.</title>
        <authorList>
            <person name="Floudas D."/>
            <person name="Bentzer J."/>
            <person name="Ahren D."/>
            <person name="Johansson T."/>
            <person name="Persson P."/>
            <person name="Tunlid A."/>
        </authorList>
    </citation>
    <scope>NUCLEOTIDE SEQUENCE [LARGE SCALE GENOMIC DNA]</scope>
    <source>
        <strain evidence="1 2">CBS 291.85</strain>
    </source>
</reference>
<protein>
    <recommendedName>
        <fullName evidence="3">Transposase family Tnp2 protein</fullName>
    </recommendedName>
</protein>
<name>A0A8H5D6H6_9AGAR</name>